<dbReference type="InParanoid" id="A0A059C455"/>
<sequence>MCDHFFPFWKKENDYLLITPYISFFILKKKKQGELGNMLKLYNIYNKTYIYSMLLLIVTWPVLEFSC</sequence>
<reference evidence="2" key="1">
    <citation type="submission" date="2013-07" db="EMBL/GenBank/DDBJ databases">
        <title>The genome of Eucalyptus grandis.</title>
        <authorList>
            <person name="Schmutz J."/>
            <person name="Hayes R."/>
            <person name="Myburg A."/>
            <person name="Tuskan G."/>
            <person name="Grattapaglia D."/>
            <person name="Rokhsar D.S."/>
        </authorList>
    </citation>
    <scope>NUCLEOTIDE SEQUENCE</scope>
    <source>
        <tissue evidence="2">Leaf extractions</tissue>
    </source>
</reference>
<accession>A0A059C455</accession>
<gene>
    <name evidence="2" type="ORF">EUGRSUZ_E01376</name>
</gene>
<dbReference type="AlphaFoldDB" id="A0A059C455"/>
<dbReference type="Gramene" id="KCW72936">
    <property type="protein sequence ID" value="KCW72936"/>
    <property type="gene ID" value="EUGRSUZ_E01376"/>
</dbReference>
<proteinExistence type="predicted"/>
<name>A0A059C455_EUCGR</name>
<evidence type="ECO:0000313" key="2">
    <source>
        <dbReference type="EMBL" id="KCW72936.1"/>
    </source>
</evidence>
<feature type="transmembrane region" description="Helical" evidence="1">
    <location>
        <begin position="48"/>
        <end position="66"/>
    </location>
</feature>
<organism evidence="2">
    <name type="scientific">Eucalyptus grandis</name>
    <name type="common">Flooded gum</name>
    <dbReference type="NCBI Taxonomy" id="71139"/>
    <lineage>
        <taxon>Eukaryota</taxon>
        <taxon>Viridiplantae</taxon>
        <taxon>Streptophyta</taxon>
        <taxon>Embryophyta</taxon>
        <taxon>Tracheophyta</taxon>
        <taxon>Spermatophyta</taxon>
        <taxon>Magnoliopsida</taxon>
        <taxon>eudicotyledons</taxon>
        <taxon>Gunneridae</taxon>
        <taxon>Pentapetalae</taxon>
        <taxon>rosids</taxon>
        <taxon>malvids</taxon>
        <taxon>Myrtales</taxon>
        <taxon>Myrtaceae</taxon>
        <taxon>Myrtoideae</taxon>
        <taxon>Eucalypteae</taxon>
        <taxon>Eucalyptus</taxon>
    </lineage>
</organism>
<keyword evidence="1" id="KW-0472">Membrane</keyword>
<dbReference type="EMBL" id="KK198757">
    <property type="protein sequence ID" value="KCW72936.1"/>
    <property type="molecule type" value="Genomic_DNA"/>
</dbReference>
<evidence type="ECO:0000256" key="1">
    <source>
        <dbReference type="SAM" id="Phobius"/>
    </source>
</evidence>
<keyword evidence="1" id="KW-1133">Transmembrane helix</keyword>
<protein>
    <submittedName>
        <fullName evidence="2">Uncharacterized protein</fullName>
    </submittedName>
</protein>
<keyword evidence="1" id="KW-0812">Transmembrane</keyword>